<gene>
    <name evidence="1" type="ORF">DPV93_05285</name>
</gene>
<dbReference type="Proteomes" id="UP000253872">
    <property type="component" value="Unassembled WGS sequence"/>
</dbReference>
<evidence type="ECO:0000313" key="2">
    <source>
        <dbReference type="Proteomes" id="UP000253872"/>
    </source>
</evidence>
<organism evidence="1 2">
    <name type="scientific">Haemophilus sputorum</name>
    <dbReference type="NCBI Taxonomy" id="1078480"/>
    <lineage>
        <taxon>Bacteria</taxon>
        <taxon>Pseudomonadati</taxon>
        <taxon>Pseudomonadota</taxon>
        <taxon>Gammaproteobacteria</taxon>
        <taxon>Pasteurellales</taxon>
        <taxon>Pasteurellaceae</taxon>
        <taxon>Haemophilus</taxon>
    </lineage>
</organism>
<dbReference type="EMBL" id="QEPN01000003">
    <property type="protein sequence ID" value="RDE72695.1"/>
    <property type="molecule type" value="Genomic_DNA"/>
</dbReference>
<sequence length="95" mass="11460">MKAYEYIYFDDEPTKEEVLEAISNCEWKCFKSSGFDLGWVAKGILEEKYNDWEMWDEDDTVYLVVREFNDDYWELHKVSICHSISAVSEEIYFDE</sequence>
<reference evidence="1 2" key="1">
    <citation type="submission" date="2018-05" db="EMBL/GenBank/DDBJ databases">
        <title>Draft Genome Sequences for a Diverse set of 7 Haemophilus Species.</title>
        <authorList>
            <person name="Nichols M."/>
            <person name="Topaz N."/>
            <person name="Wang X."/>
            <person name="Wang X."/>
            <person name="Boxrud D."/>
        </authorList>
    </citation>
    <scope>NUCLEOTIDE SEQUENCE [LARGE SCALE GENOMIC DNA]</scope>
    <source>
        <strain evidence="1 2">C2002001239</strain>
    </source>
</reference>
<accession>A0A369YIT0</accession>
<comment type="caution">
    <text evidence="1">The sequence shown here is derived from an EMBL/GenBank/DDBJ whole genome shotgun (WGS) entry which is preliminary data.</text>
</comment>
<proteinExistence type="predicted"/>
<protein>
    <submittedName>
        <fullName evidence="1">Uncharacterized protein</fullName>
    </submittedName>
</protein>
<dbReference type="AlphaFoldDB" id="A0A369YIT0"/>
<name>A0A369YIT0_9PAST</name>
<dbReference type="RefSeq" id="WP_111402744.1">
    <property type="nucleotide sequence ID" value="NZ_QEPN01000003.1"/>
</dbReference>
<evidence type="ECO:0000313" key="1">
    <source>
        <dbReference type="EMBL" id="RDE72695.1"/>
    </source>
</evidence>